<dbReference type="SUPFAM" id="SSF57845">
    <property type="entry name" value="B-box zinc-binding domain"/>
    <property type="match status" value="1"/>
</dbReference>
<dbReference type="SUPFAM" id="SSF57850">
    <property type="entry name" value="RING/U-box"/>
    <property type="match status" value="1"/>
</dbReference>
<evidence type="ECO:0008006" key="10">
    <source>
        <dbReference type="Google" id="ProtNLM"/>
    </source>
</evidence>
<feature type="region of interest" description="Disordered" evidence="5">
    <location>
        <begin position="382"/>
        <end position="411"/>
    </location>
</feature>
<dbReference type="PROSITE" id="PS50089">
    <property type="entry name" value="ZF_RING_2"/>
    <property type="match status" value="1"/>
</dbReference>
<dbReference type="Proteomes" id="UP001356427">
    <property type="component" value="Unassembled WGS sequence"/>
</dbReference>
<proteinExistence type="predicted"/>
<feature type="domain" description="RING-type" evidence="6">
    <location>
        <begin position="10"/>
        <end position="54"/>
    </location>
</feature>
<dbReference type="SMART" id="SM00184">
    <property type="entry name" value="RING"/>
    <property type="match status" value="1"/>
</dbReference>
<dbReference type="InterPro" id="IPR051051">
    <property type="entry name" value="E3_ubiq-ligase_TRIM/RNF"/>
</dbReference>
<dbReference type="InterPro" id="IPR058030">
    <property type="entry name" value="TRIM8/14/16/25/29/45/65_CC"/>
</dbReference>
<evidence type="ECO:0000256" key="5">
    <source>
        <dbReference type="SAM" id="MobiDB-lite"/>
    </source>
</evidence>
<feature type="compositionally biased region" description="Polar residues" evidence="5">
    <location>
        <begin position="184"/>
        <end position="198"/>
    </location>
</feature>
<reference evidence="8 9" key="1">
    <citation type="submission" date="2021-04" db="EMBL/GenBank/DDBJ databases">
        <authorList>
            <person name="De Guttry C."/>
            <person name="Zahm M."/>
            <person name="Klopp C."/>
            <person name="Cabau C."/>
            <person name="Louis A."/>
            <person name="Berthelot C."/>
            <person name="Parey E."/>
            <person name="Roest Crollius H."/>
            <person name="Montfort J."/>
            <person name="Robinson-Rechavi M."/>
            <person name="Bucao C."/>
            <person name="Bouchez O."/>
            <person name="Gislard M."/>
            <person name="Lluch J."/>
            <person name="Milhes M."/>
            <person name="Lampietro C."/>
            <person name="Lopez Roques C."/>
            <person name="Donnadieu C."/>
            <person name="Braasch I."/>
            <person name="Desvignes T."/>
            <person name="Postlethwait J."/>
            <person name="Bobe J."/>
            <person name="Wedekind C."/>
            <person name="Guiguen Y."/>
        </authorList>
    </citation>
    <scope>NUCLEOTIDE SEQUENCE [LARGE SCALE GENOMIC DNA]</scope>
    <source>
        <strain evidence="8">Cs_M1</strain>
        <tissue evidence="8">Blood</tissue>
    </source>
</reference>
<dbReference type="PROSITE" id="PS00518">
    <property type="entry name" value="ZF_RING_1"/>
    <property type="match status" value="1"/>
</dbReference>
<dbReference type="CDD" id="cd19769">
    <property type="entry name" value="Bbox2_TRIM16-like"/>
    <property type="match status" value="1"/>
</dbReference>
<accession>A0AAN8QB33</accession>
<evidence type="ECO:0000259" key="6">
    <source>
        <dbReference type="PROSITE" id="PS50089"/>
    </source>
</evidence>
<evidence type="ECO:0000259" key="7">
    <source>
        <dbReference type="PROSITE" id="PS50119"/>
    </source>
</evidence>
<keyword evidence="1" id="KW-0479">Metal-binding</keyword>
<dbReference type="InterPro" id="IPR001841">
    <property type="entry name" value="Znf_RING"/>
</dbReference>
<dbReference type="Pfam" id="PF00643">
    <property type="entry name" value="zf-B_box"/>
    <property type="match status" value="1"/>
</dbReference>
<dbReference type="Pfam" id="PF25600">
    <property type="entry name" value="TRIM_CC"/>
    <property type="match status" value="1"/>
</dbReference>
<evidence type="ECO:0000256" key="1">
    <source>
        <dbReference type="ARBA" id="ARBA00022723"/>
    </source>
</evidence>
<comment type="caution">
    <text evidence="8">The sequence shown here is derived from an EMBL/GenBank/DDBJ whole genome shotgun (WGS) entry which is preliminary data.</text>
</comment>
<name>A0AAN8QB33_9TELE</name>
<dbReference type="GO" id="GO:0008270">
    <property type="term" value="F:zinc ion binding"/>
    <property type="evidence" value="ECO:0007669"/>
    <property type="project" value="UniProtKB-KW"/>
</dbReference>
<keyword evidence="3" id="KW-0862">Zinc</keyword>
<dbReference type="EMBL" id="JAGTTL010000037">
    <property type="protein sequence ID" value="KAK6293166.1"/>
    <property type="molecule type" value="Genomic_DNA"/>
</dbReference>
<dbReference type="Gene3D" id="4.10.830.40">
    <property type="match status" value="1"/>
</dbReference>
<dbReference type="PANTHER" id="PTHR25465:SF75">
    <property type="entry name" value="E3 UBIQUITIN_ISG15 LIGASE TRIM25-RELATED"/>
    <property type="match status" value="1"/>
</dbReference>
<sequence length="411" mass="46341">MAAAMDSISCSICLNLLKDPVTIPCGHSYCMGCIKDSWDQGDVKGVLISCPQCRQTFIPRPVLKKSTMLAELVENLKKAGLQDATPAHCYAGPGDVACDFCTERKLKAVKSCLVCLVSYCETHLQPHYESPAFKKHKLVKASIQLEEKICSRHDKLLEMYCRTDQQCICLLCVVGEHKGHDTVSSESEMTERQSQLGEKQQKSKQRIQTREKEIQELRQAVKSLKNSAQAAVKDSERIFTELIRSIERRRSEVKELIRAQEKAEVSRAEGLLEQLEQEISELRRREAELEQLLHTEDNIQFLQSFQSLCVSPGSEALPRITVNQHISFEDVKSVTGLKSQVENICSEEIAKISVQVTKVHIVPPSEPHYPPSFGRTQSVLSVGGLPSRRNDTTCQETRPEPKTREEFLECE</sequence>
<dbReference type="PROSITE" id="PS50119">
    <property type="entry name" value="ZF_BBOX"/>
    <property type="match status" value="1"/>
</dbReference>
<dbReference type="InterPro" id="IPR013083">
    <property type="entry name" value="Znf_RING/FYVE/PHD"/>
</dbReference>
<dbReference type="PANTHER" id="PTHR25465">
    <property type="entry name" value="B-BOX DOMAIN CONTAINING"/>
    <property type="match status" value="1"/>
</dbReference>
<organism evidence="8 9">
    <name type="scientific">Coregonus suidteri</name>
    <dbReference type="NCBI Taxonomy" id="861788"/>
    <lineage>
        <taxon>Eukaryota</taxon>
        <taxon>Metazoa</taxon>
        <taxon>Chordata</taxon>
        <taxon>Craniata</taxon>
        <taxon>Vertebrata</taxon>
        <taxon>Euteleostomi</taxon>
        <taxon>Actinopterygii</taxon>
        <taxon>Neopterygii</taxon>
        <taxon>Teleostei</taxon>
        <taxon>Protacanthopterygii</taxon>
        <taxon>Salmoniformes</taxon>
        <taxon>Salmonidae</taxon>
        <taxon>Coregoninae</taxon>
        <taxon>Coregonus</taxon>
    </lineage>
</organism>
<feature type="compositionally biased region" description="Basic and acidic residues" evidence="5">
    <location>
        <begin position="397"/>
        <end position="411"/>
    </location>
</feature>
<feature type="domain" description="B box-type" evidence="7">
    <location>
        <begin position="145"/>
        <end position="185"/>
    </location>
</feature>
<dbReference type="Pfam" id="PF15227">
    <property type="entry name" value="zf-C3HC4_4"/>
    <property type="match status" value="1"/>
</dbReference>
<keyword evidence="9" id="KW-1185">Reference proteome</keyword>
<keyword evidence="2 4" id="KW-0863">Zinc-finger</keyword>
<dbReference type="InterPro" id="IPR017907">
    <property type="entry name" value="Znf_RING_CS"/>
</dbReference>
<dbReference type="SMART" id="SM00336">
    <property type="entry name" value="BBOX"/>
    <property type="match status" value="1"/>
</dbReference>
<evidence type="ECO:0000256" key="3">
    <source>
        <dbReference type="ARBA" id="ARBA00022833"/>
    </source>
</evidence>
<dbReference type="Gene3D" id="3.30.160.60">
    <property type="entry name" value="Classic Zinc Finger"/>
    <property type="match status" value="1"/>
</dbReference>
<gene>
    <name evidence="8" type="ORF">J4Q44_G00366670</name>
</gene>
<evidence type="ECO:0000256" key="4">
    <source>
        <dbReference type="PROSITE-ProRule" id="PRU00024"/>
    </source>
</evidence>
<dbReference type="Gene3D" id="3.30.40.10">
    <property type="entry name" value="Zinc/RING finger domain, C3HC4 (zinc finger)"/>
    <property type="match status" value="1"/>
</dbReference>
<feature type="region of interest" description="Disordered" evidence="5">
    <location>
        <begin position="182"/>
        <end position="205"/>
    </location>
</feature>
<evidence type="ECO:0000313" key="9">
    <source>
        <dbReference type="Proteomes" id="UP001356427"/>
    </source>
</evidence>
<evidence type="ECO:0000256" key="2">
    <source>
        <dbReference type="ARBA" id="ARBA00022771"/>
    </source>
</evidence>
<evidence type="ECO:0000313" key="8">
    <source>
        <dbReference type="EMBL" id="KAK6293166.1"/>
    </source>
</evidence>
<protein>
    <recommendedName>
        <fullName evidence="10">E3 ubiquitin/ISG15 ligase TRIM25-like</fullName>
    </recommendedName>
</protein>
<dbReference type="InterPro" id="IPR000315">
    <property type="entry name" value="Znf_B-box"/>
</dbReference>
<dbReference type="AlphaFoldDB" id="A0AAN8QB33"/>